<accession>A0AAV4VGC6</accession>
<dbReference type="Proteomes" id="UP001054945">
    <property type="component" value="Unassembled WGS sequence"/>
</dbReference>
<evidence type="ECO:0000313" key="1">
    <source>
        <dbReference type="EMBL" id="GIY69158.1"/>
    </source>
</evidence>
<reference evidence="1 2" key="1">
    <citation type="submission" date="2021-06" db="EMBL/GenBank/DDBJ databases">
        <title>Caerostris extrusa draft genome.</title>
        <authorList>
            <person name="Kono N."/>
            <person name="Arakawa K."/>
        </authorList>
    </citation>
    <scope>NUCLEOTIDE SEQUENCE [LARGE SCALE GENOMIC DNA]</scope>
</reference>
<sequence length="262" mass="29596">MFLERNQCTVNWKTHLIRRLGGLCNGINPSSLCQIMLGKQFSSFGLHPPLPPMCAEGTEESIISINHRCRRKLLMFLERNQCTVNWKTHLIRRLGGLCNGINPSSLGQMMPGKQFSSFGPHPPFPQCVLRRIRIQLPNTSFPCKTLGFHESEAYLFGKRNFENGYSNPFPGRPVSSSHFLTDEQCPGTEESIISINHRCRRKLLMFLERNQCTVNWKTHLIRRLGGLCNGINPSSLGQMMPGKQFSSFGPHPQPTPMCAEGV</sequence>
<name>A0AAV4VGC6_CAEEX</name>
<organism evidence="1 2">
    <name type="scientific">Caerostris extrusa</name>
    <name type="common">Bark spider</name>
    <name type="synonym">Caerostris bankana</name>
    <dbReference type="NCBI Taxonomy" id="172846"/>
    <lineage>
        <taxon>Eukaryota</taxon>
        <taxon>Metazoa</taxon>
        <taxon>Ecdysozoa</taxon>
        <taxon>Arthropoda</taxon>
        <taxon>Chelicerata</taxon>
        <taxon>Arachnida</taxon>
        <taxon>Araneae</taxon>
        <taxon>Araneomorphae</taxon>
        <taxon>Entelegynae</taxon>
        <taxon>Araneoidea</taxon>
        <taxon>Araneidae</taxon>
        <taxon>Caerostris</taxon>
    </lineage>
</organism>
<proteinExistence type="predicted"/>
<dbReference type="AlphaFoldDB" id="A0AAV4VGC6"/>
<dbReference type="EMBL" id="BPLR01014498">
    <property type="protein sequence ID" value="GIY69158.1"/>
    <property type="molecule type" value="Genomic_DNA"/>
</dbReference>
<protein>
    <submittedName>
        <fullName evidence="1">Uncharacterized protein</fullName>
    </submittedName>
</protein>
<evidence type="ECO:0000313" key="2">
    <source>
        <dbReference type="Proteomes" id="UP001054945"/>
    </source>
</evidence>
<keyword evidence="2" id="KW-1185">Reference proteome</keyword>
<gene>
    <name evidence="1" type="ORF">CEXT_57781</name>
</gene>
<comment type="caution">
    <text evidence="1">The sequence shown here is derived from an EMBL/GenBank/DDBJ whole genome shotgun (WGS) entry which is preliminary data.</text>
</comment>